<dbReference type="EMBL" id="JABFTQ010000001">
    <property type="protein sequence ID" value="MCE8045273.1"/>
    <property type="molecule type" value="Genomic_DNA"/>
</dbReference>
<feature type="transmembrane region" description="Helical" evidence="7">
    <location>
        <begin position="227"/>
        <end position="250"/>
    </location>
</feature>
<evidence type="ECO:0000313" key="10">
    <source>
        <dbReference type="Proteomes" id="UP001320154"/>
    </source>
</evidence>
<evidence type="ECO:0000256" key="7">
    <source>
        <dbReference type="SAM" id="Phobius"/>
    </source>
</evidence>
<dbReference type="RefSeq" id="WP_234249729.1">
    <property type="nucleotide sequence ID" value="NZ_JABFTQ010000001.1"/>
</dbReference>
<dbReference type="PANTHER" id="PTHR32309">
    <property type="entry name" value="TYROSINE-PROTEIN KINASE"/>
    <property type="match status" value="1"/>
</dbReference>
<organism evidence="9 10">
    <name type="scientific">Billgrantia desiderata</name>
    <dbReference type="NCBI Taxonomy" id="52021"/>
    <lineage>
        <taxon>Bacteria</taxon>
        <taxon>Pseudomonadati</taxon>
        <taxon>Pseudomonadota</taxon>
        <taxon>Gammaproteobacteria</taxon>
        <taxon>Oceanospirillales</taxon>
        <taxon>Halomonadaceae</taxon>
        <taxon>Billgrantia</taxon>
    </lineage>
</organism>
<evidence type="ECO:0000256" key="4">
    <source>
        <dbReference type="ARBA" id="ARBA00022989"/>
    </source>
</evidence>
<evidence type="ECO:0000256" key="5">
    <source>
        <dbReference type="ARBA" id="ARBA00023136"/>
    </source>
</evidence>
<keyword evidence="2" id="KW-1003">Cell membrane</keyword>
<gene>
    <name evidence="9" type="ORF">HOP60_00835</name>
</gene>
<evidence type="ECO:0000259" key="8">
    <source>
        <dbReference type="Pfam" id="PF02706"/>
    </source>
</evidence>
<comment type="subcellular location">
    <subcellularLocation>
        <location evidence="1">Cell membrane</location>
        <topology evidence="1">Multi-pass membrane protein</topology>
    </subcellularLocation>
</comment>
<accession>A0ABS9AZ89</accession>
<name>A0ABS9AZ89_9GAMM</name>
<dbReference type="Pfam" id="PF02706">
    <property type="entry name" value="Wzz"/>
    <property type="match status" value="1"/>
</dbReference>
<evidence type="ECO:0000256" key="2">
    <source>
        <dbReference type="ARBA" id="ARBA00022475"/>
    </source>
</evidence>
<evidence type="ECO:0000256" key="6">
    <source>
        <dbReference type="SAM" id="Coils"/>
    </source>
</evidence>
<protein>
    <submittedName>
        <fullName evidence="9">Lipopolysaccharide biosynthesis protein</fullName>
    </submittedName>
</protein>
<dbReference type="InterPro" id="IPR003856">
    <property type="entry name" value="LPS_length_determ_N"/>
</dbReference>
<comment type="caution">
    <text evidence="9">The sequence shown here is derived from an EMBL/GenBank/DDBJ whole genome shotgun (WGS) entry which is preliminary data.</text>
</comment>
<sequence length="264" mass="29108">MTTPTPPTSRQHYQDDDEISLVDLAKVLIKRWKTLLFTFLLVVGGVIAYALLQERTYQYVSIYQVAERAAGEGELAGLESPNSVIAKINNLYLGPVTRELHDSEGLERLPFDVTTSNPADTLLVRISTETSERHAELASQMHERMLERVIEDQQALYERSRARLEQQLEGAQQALSAAQEGGGQSELVAIHLERITELESRLAQLNEGHVVQVAVQSLEPAGTSRTLIVAIGLVLGAMLALMAAFFSHFASLVRASLSEEQVDS</sequence>
<keyword evidence="10" id="KW-1185">Reference proteome</keyword>
<dbReference type="PANTHER" id="PTHR32309:SF31">
    <property type="entry name" value="CAPSULAR EXOPOLYSACCHARIDE FAMILY"/>
    <property type="match status" value="1"/>
</dbReference>
<evidence type="ECO:0000256" key="1">
    <source>
        <dbReference type="ARBA" id="ARBA00004651"/>
    </source>
</evidence>
<dbReference type="Proteomes" id="UP001320154">
    <property type="component" value="Unassembled WGS sequence"/>
</dbReference>
<keyword evidence="4 7" id="KW-1133">Transmembrane helix</keyword>
<keyword evidence="3 7" id="KW-0812">Transmembrane</keyword>
<feature type="coiled-coil region" evidence="6">
    <location>
        <begin position="154"/>
        <end position="208"/>
    </location>
</feature>
<evidence type="ECO:0000313" key="9">
    <source>
        <dbReference type="EMBL" id="MCE8045273.1"/>
    </source>
</evidence>
<keyword evidence="6" id="KW-0175">Coiled coil</keyword>
<feature type="domain" description="Polysaccharide chain length determinant N-terminal" evidence="8">
    <location>
        <begin position="17"/>
        <end position="70"/>
    </location>
</feature>
<evidence type="ECO:0000256" key="3">
    <source>
        <dbReference type="ARBA" id="ARBA00022692"/>
    </source>
</evidence>
<keyword evidence="5 7" id="KW-0472">Membrane</keyword>
<feature type="transmembrane region" description="Helical" evidence="7">
    <location>
        <begin position="34"/>
        <end position="52"/>
    </location>
</feature>
<reference evidence="9 10" key="1">
    <citation type="journal article" date="2021" name="Front. Microbiol.">
        <title>Aerobic Denitrification and Heterotrophic Sulfur Oxidation in the Genus Halomonas Revealed by Six Novel Species Characterizations and Genome-Based Analysis.</title>
        <authorList>
            <person name="Wang L."/>
            <person name="Shao Z."/>
        </authorList>
    </citation>
    <scope>NUCLEOTIDE SEQUENCE [LARGE SCALE GENOMIC DNA]</scope>
    <source>
        <strain evidence="9 10">MCCC 1A05748</strain>
    </source>
</reference>
<proteinExistence type="predicted"/>
<dbReference type="InterPro" id="IPR050445">
    <property type="entry name" value="Bact_polysacc_biosynth/exp"/>
</dbReference>